<dbReference type="SMART" id="SM00066">
    <property type="entry name" value="GAL4"/>
    <property type="match status" value="2"/>
</dbReference>
<dbReference type="Proteomes" id="UP000887229">
    <property type="component" value="Unassembled WGS sequence"/>
</dbReference>
<organism evidence="4 5">
    <name type="scientific">Emericellopsis atlantica</name>
    <dbReference type="NCBI Taxonomy" id="2614577"/>
    <lineage>
        <taxon>Eukaryota</taxon>
        <taxon>Fungi</taxon>
        <taxon>Dikarya</taxon>
        <taxon>Ascomycota</taxon>
        <taxon>Pezizomycotina</taxon>
        <taxon>Sordariomycetes</taxon>
        <taxon>Hypocreomycetidae</taxon>
        <taxon>Hypocreales</taxon>
        <taxon>Bionectriaceae</taxon>
        <taxon>Emericellopsis</taxon>
    </lineage>
</organism>
<evidence type="ECO:0000256" key="1">
    <source>
        <dbReference type="ARBA" id="ARBA00004123"/>
    </source>
</evidence>
<dbReference type="Pfam" id="PF11951">
    <property type="entry name" value="Fungal_trans_2"/>
    <property type="match status" value="1"/>
</dbReference>
<dbReference type="GO" id="GO:0008270">
    <property type="term" value="F:zinc ion binding"/>
    <property type="evidence" value="ECO:0007669"/>
    <property type="project" value="InterPro"/>
</dbReference>
<dbReference type="GO" id="GO:0005634">
    <property type="term" value="C:nucleus"/>
    <property type="evidence" value="ECO:0007669"/>
    <property type="project" value="UniProtKB-SubCell"/>
</dbReference>
<dbReference type="GeneID" id="70290867"/>
<dbReference type="CDD" id="cd00067">
    <property type="entry name" value="GAL4"/>
    <property type="match status" value="1"/>
</dbReference>
<sequence>MSSPRWTQSNVCMRCAKIKQVCDGKTPCSRCARLSVPCEPRSSKHKDLSVTTGHEQDGLTPIPTKARIRRVQTGCLRCKKRKKKCDEQKPRCGDCVRLQLDCVWPSDRRRDASDIDRGGSFPLLQTDSSIMDGFEYTETLCEGDSTLLQLSGLSSTNNGAIASDGGVIHDPWADDALFDFSLSPIDVQWDLTTDSTASGTTTSLGGSAVESLVVSATSPDQGSLNLYVPSLMPNLTSADDKALFNHYSAVVANTLCRTSQSSVSNPYIHHILPMAVSDDTIRHCVLALSGSHWKRTQPRLSERGLVHQAKATRALAGMLSTPSQQTTDVALAACLLLCLDEILDGQSSGWKHHLEGAKRLMAARATADVTDTASEYAFLVDLARFLDSATTTSTCAPPVMQKADTNAAFLSRLSFRLSNHDTAVYGVPKALFHLVDKINNLAQKRKTRVDAQSEDSFLQETALTEDLLDHWSFEYGGLSQAVASLTSLSRPDHDTLQATIAYEWALRLRLHQIRDGYKLSHDFVPRCVDKILGAVQEIRYGSPLEGCLLFPLVMAGGACEGLEQRIIIQDRLMVMERTYGFGYVYCARDLVEKVWEQRDALEGTGAIVNWARMRFEEMSGLVIF</sequence>
<dbReference type="RefSeq" id="XP_046113679.1">
    <property type="nucleotide sequence ID" value="XM_046259964.1"/>
</dbReference>
<evidence type="ECO:0000313" key="5">
    <source>
        <dbReference type="Proteomes" id="UP000887229"/>
    </source>
</evidence>
<dbReference type="InterPro" id="IPR021858">
    <property type="entry name" value="Fun_TF"/>
</dbReference>
<dbReference type="Pfam" id="PF00172">
    <property type="entry name" value="Zn_clus"/>
    <property type="match status" value="2"/>
</dbReference>
<dbReference type="InterPro" id="IPR036864">
    <property type="entry name" value="Zn2-C6_fun-type_DNA-bd_sf"/>
</dbReference>
<dbReference type="SUPFAM" id="SSF57701">
    <property type="entry name" value="Zn2/Cys6 DNA-binding domain"/>
    <property type="match status" value="2"/>
</dbReference>
<feature type="domain" description="Zn(2)-C6 fungal-type" evidence="3">
    <location>
        <begin position="74"/>
        <end position="104"/>
    </location>
</feature>
<keyword evidence="2" id="KW-0539">Nucleus</keyword>
<dbReference type="Gene3D" id="4.10.240.10">
    <property type="entry name" value="Zn(2)-C6 fungal-type DNA-binding domain"/>
    <property type="match status" value="1"/>
</dbReference>
<name>A0A9P7ZDV3_9HYPO</name>
<proteinExistence type="predicted"/>
<comment type="caution">
    <text evidence="4">The sequence shown here is derived from an EMBL/GenBank/DDBJ whole genome shotgun (WGS) entry which is preliminary data.</text>
</comment>
<accession>A0A9P7ZDV3</accession>
<dbReference type="AlphaFoldDB" id="A0A9P7ZDV3"/>
<gene>
    <name evidence="4" type="ORF">F5Z01DRAFT_466865</name>
</gene>
<dbReference type="PROSITE" id="PS00463">
    <property type="entry name" value="ZN2_CY6_FUNGAL_1"/>
    <property type="match status" value="1"/>
</dbReference>
<dbReference type="InterPro" id="IPR001138">
    <property type="entry name" value="Zn2Cys6_DnaBD"/>
</dbReference>
<evidence type="ECO:0000259" key="3">
    <source>
        <dbReference type="PROSITE" id="PS50048"/>
    </source>
</evidence>
<dbReference type="PANTHER" id="PTHR37534">
    <property type="entry name" value="TRANSCRIPTIONAL ACTIVATOR PROTEIN UGA3"/>
    <property type="match status" value="1"/>
</dbReference>
<dbReference type="PANTHER" id="PTHR37534:SF46">
    <property type="entry name" value="ZN(II)2CYS6 TRANSCRIPTION FACTOR (EUROFUNG)"/>
    <property type="match status" value="1"/>
</dbReference>
<dbReference type="OrthoDB" id="3509362at2759"/>
<keyword evidence="5" id="KW-1185">Reference proteome</keyword>
<comment type="subcellular location">
    <subcellularLocation>
        <location evidence="1">Nucleus</location>
    </subcellularLocation>
</comment>
<dbReference type="EMBL" id="MU251292">
    <property type="protein sequence ID" value="KAG9249755.1"/>
    <property type="molecule type" value="Genomic_DNA"/>
</dbReference>
<reference evidence="4" key="1">
    <citation type="journal article" date="2021" name="IMA Fungus">
        <title>Genomic characterization of three marine fungi, including Emericellopsis atlantica sp. nov. with signatures of a generalist lifestyle and marine biomass degradation.</title>
        <authorList>
            <person name="Hagestad O.C."/>
            <person name="Hou L."/>
            <person name="Andersen J.H."/>
            <person name="Hansen E.H."/>
            <person name="Altermark B."/>
            <person name="Li C."/>
            <person name="Kuhnert E."/>
            <person name="Cox R.J."/>
            <person name="Crous P.W."/>
            <person name="Spatafora J.W."/>
            <person name="Lail K."/>
            <person name="Amirebrahimi M."/>
            <person name="Lipzen A."/>
            <person name="Pangilinan J."/>
            <person name="Andreopoulos W."/>
            <person name="Hayes R.D."/>
            <person name="Ng V."/>
            <person name="Grigoriev I.V."/>
            <person name="Jackson S.A."/>
            <person name="Sutton T.D.S."/>
            <person name="Dobson A.D.W."/>
            <person name="Rama T."/>
        </authorList>
    </citation>
    <scope>NUCLEOTIDE SEQUENCE</scope>
    <source>
        <strain evidence="4">TS7</strain>
    </source>
</reference>
<protein>
    <submittedName>
        <fullName evidence="4">Fungal transcriptional regulatory protein</fullName>
    </submittedName>
</protein>
<dbReference type="GO" id="GO:0000981">
    <property type="term" value="F:DNA-binding transcription factor activity, RNA polymerase II-specific"/>
    <property type="evidence" value="ECO:0007669"/>
    <property type="project" value="InterPro"/>
</dbReference>
<dbReference type="PROSITE" id="PS50048">
    <property type="entry name" value="ZN2_CY6_FUNGAL_2"/>
    <property type="match status" value="1"/>
</dbReference>
<evidence type="ECO:0000313" key="4">
    <source>
        <dbReference type="EMBL" id="KAG9249755.1"/>
    </source>
</evidence>
<evidence type="ECO:0000256" key="2">
    <source>
        <dbReference type="ARBA" id="ARBA00023242"/>
    </source>
</evidence>